<proteinExistence type="predicted"/>
<evidence type="ECO:0000256" key="1">
    <source>
        <dbReference type="SAM" id="MobiDB-lite"/>
    </source>
</evidence>
<evidence type="ECO:0000313" key="3">
    <source>
        <dbReference type="Proteomes" id="UP001066276"/>
    </source>
</evidence>
<evidence type="ECO:0000313" key="2">
    <source>
        <dbReference type="EMBL" id="KAJ1199576.1"/>
    </source>
</evidence>
<sequence length="92" mass="9642">MVGEEVTACSPDRKGLRHEVAAALHASMGARRRVAASPLCTGVRQRPGEGSQDLGAPTGTAEGDKRTQHEAATAVRFDLIDGWAGDCARSKI</sequence>
<name>A0AAV7VFE1_PLEWA</name>
<keyword evidence="3" id="KW-1185">Reference proteome</keyword>
<protein>
    <submittedName>
        <fullName evidence="2">Uncharacterized protein</fullName>
    </submittedName>
</protein>
<dbReference type="Proteomes" id="UP001066276">
    <property type="component" value="Chromosome 2_1"/>
</dbReference>
<accession>A0AAV7VFE1</accession>
<dbReference type="EMBL" id="JANPWB010000003">
    <property type="protein sequence ID" value="KAJ1199576.1"/>
    <property type="molecule type" value="Genomic_DNA"/>
</dbReference>
<comment type="caution">
    <text evidence="2">The sequence shown here is derived from an EMBL/GenBank/DDBJ whole genome shotgun (WGS) entry which is preliminary data.</text>
</comment>
<organism evidence="2 3">
    <name type="scientific">Pleurodeles waltl</name>
    <name type="common">Iberian ribbed newt</name>
    <dbReference type="NCBI Taxonomy" id="8319"/>
    <lineage>
        <taxon>Eukaryota</taxon>
        <taxon>Metazoa</taxon>
        <taxon>Chordata</taxon>
        <taxon>Craniata</taxon>
        <taxon>Vertebrata</taxon>
        <taxon>Euteleostomi</taxon>
        <taxon>Amphibia</taxon>
        <taxon>Batrachia</taxon>
        <taxon>Caudata</taxon>
        <taxon>Salamandroidea</taxon>
        <taxon>Salamandridae</taxon>
        <taxon>Pleurodelinae</taxon>
        <taxon>Pleurodeles</taxon>
    </lineage>
</organism>
<dbReference type="AlphaFoldDB" id="A0AAV7VFE1"/>
<gene>
    <name evidence="2" type="ORF">NDU88_003410</name>
</gene>
<feature type="region of interest" description="Disordered" evidence="1">
    <location>
        <begin position="42"/>
        <end position="67"/>
    </location>
</feature>
<reference evidence="2" key="1">
    <citation type="journal article" date="2022" name="bioRxiv">
        <title>Sequencing and chromosome-scale assembly of the giantPleurodeles waltlgenome.</title>
        <authorList>
            <person name="Brown T."/>
            <person name="Elewa A."/>
            <person name="Iarovenko S."/>
            <person name="Subramanian E."/>
            <person name="Araus A.J."/>
            <person name="Petzold A."/>
            <person name="Susuki M."/>
            <person name="Suzuki K.-i.T."/>
            <person name="Hayashi T."/>
            <person name="Toyoda A."/>
            <person name="Oliveira C."/>
            <person name="Osipova E."/>
            <person name="Leigh N.D."/>
            <person name="Simon A."/>
            <person name="Yun M.H."/>
        </authorList>
    </citation>
    <scope>NUCLEOTIDE SEQUENCE</scope>
    <source>
        <strain evidence="2">20211129_DDA</strain>
        <tissue evidence="2">Liver</tissue>
    </source>
</reference>